<feature type="compositionally biased region" description="Basic residues" evidence="1">
    <location>
        <begin position="1449"/>
        <end position="1458"/>
    </location>
</feature>
<dbReference type="GeneID" id="54575583"/>
<feature type="compositionally biased region" description="Gly residues" evidence="1">
    <location>
        <begin position="1425"/>
        <end position="1439"/>
    </location>
</feature>
<feature type="compositionally biased region" description="Basic residues" evidence="1">
    <location>
        <begin position="1305"/>
        <end position="1322"/>
    </location>
</feature>
<feature type="region of interest" description="Disordered" evidence="1">
    <location>
        <begin position="390"/>
        <end position="455"/>
    </location>
</feature>
<feature type="compositionally biased region" description="Polar residues" evidence="1">
    <location>
        <begin position="390"/>
        <end position="403"/>
    </location>
</feature>
<dbReference type="EMBL" id="ML987196">
    <property type="protein sequence ID" value="KAF2248504.1"/>
    <property type="molecule type" value="Genomic_DNA"/>
</dbReference>
<proteinExistence type="predicted"/>
<gene>
    <name evidence="2" type="ORF">BU26DRAFT_336547</name>
</gene>
<dbReference type="OrthoDB" id="3944206at2759"/>
<keyword evidence="3" id="KW-1185">Reference proteome</keyword>
<feature type="compositionally biased region" description="Basic and acidic residues" evidence="1">
    <location>
        <begin position="964"/>
        <end position="986"/>
    </location>
</feature>
<accession>A0A6A6ID49</accession>
<reference evidence="2" key="1">
    <citation type="journal article" date="2020" name="Stud. Mycol.">
        <title>101 Dothideomycetes genomes: a test case for predicting lifestyles and emergence of pathogens.</title>
        <authorList>
            <person name="Haridas S."/>
            <person name="Albert R."/>
            <person name="Binder M."/>
            <person name="Bloem J."/>
            <person name="Labutti K."/>
            <person name="Salamov A."/>
            <person name="Andreopoulos B."/>
            <person name="Baker S."/>
            <person name="Barry K."/>
            <person name="Bills G."/>
            <person name="Bluhm B."/>
            <person name="Cannon C."/>
            <person name="Castanera R."/>
            <person name="Culley D."/>
            <person name="Daum C."/>
            <person name="Ezra D."/>
            <person name="Gonzalez J."/>
            <person name="Henrissat B."/>
            <person name="Kuo A."/>
            <person name="Liang C."/>
            <person name="Lipzen A."/>
            <person name="Lutzoni F."/>
            <person name="Magnuson J."/>
            <person name="Mondo S."/>
            <person name="Nolan M."/>
            <person name="Ohm R."/>
            <person name="Pangilinan J."/>
            <person name="Park H.-J."/>
            <person name="Ramirez L."/>
            <person name="Alfaro M."/>
            <person name="Sun H."/>
            <person name="Tritt A."/>
            <person name="Yoshinaga Y."/>
            <person name="Zwiers L.-H."/>
            <person name="Turgeon B."/>
            <person name="Goodwin S."/>
            <person name="Spatafora J."/>
            <person name="Crous P."/>
            <person name="Grigoriev I."/>
        </authorList>
    </citation>
    <scope>NUCLEOTIDE SEQUENCE</scope>
    <source>
        <strain evidence="2">CBS 122368</strain>
    </source>
</reference>
<feature type="region of interest" description="Disordered" evidence="1">
    <location>
        <begin position="1121"/>
        <end position="1487"/>
    </location>
</feature>
<feature type="compositionally biased region" description="Basic and acidic residues" evidence="1">
    <location>
        <begin position="418"/>
        <end position="451"/>
    </location>
</feature>
<feature type="compositionally biased region" description="Polar residues" evidence="1">
    <location>
        <begin position="1134"/>
        <end position="1146"/>
    </location>
</feature>
<feature type="compositionally biased region" description="Low complexity" evidence="1">
    <location>
        <begin position="1282"/>
        <end position="1302"/>
    </location>
</feature>
<feature type="compositionally biased region" description="Basic and acidic residues" evidence="1">
    <location>
        <begin position="1459"/>
        <end position="1469"/>
    </location>
</feature>
<dbReference type="RefSeq" id="XP_033683508.1">
    <property type="nucleotide sequence ID" value="XM_033822253.1"/>
</dbReference>
<feature type="compositionally biased region" description="Basic and acidic residues" evidence="1">
    <location>
        <begin position="1194"/>
        <end position="1203"/>
    </location>
</feature>
<name>A0A6A6ID49_9PLEO</name>
<feature type="compositionally biased region" description="Basic and acidic residues" evidence="1">
    <location>
        <begin position="1177"/>
        <end position="1187"/>
    </location>
</feature>
<evidence type="ECO:0000313" key="3">
    <source>
        <dbReference type="Proteomes" id="UP000800094"/>
    </source>
</evidence>
<feature type="compositionally biased region" description="Low complexity" evidence="1">
    <location>
        <begin position="1346"/>
        <end position="1358"/>
    </location>
</feature>
<protein>
    <submittedName>
        <fullName evidence="2">Uncharacterized protein</fullName>
    </submittedName>
</protein>
<organism evidence="2 3">
    <name type="scientific">Trematosphaeria pertusa</name>
    <dbReference type="NCBI Taxonomy" id="390896"/>
    <lineage>
        <taxon>Eukaryota</taxon>
        <taxon>Fungi</taxon>
        <taxon>Dikarya</taxon>
        <taxon>Ascomycota</taxon>
        <taxon>Pezizomycotina</taxon>
        <taxon>Dothideomycetes</taxon>
        <taxon>Pleosporomycetidae</taxon>
        <taxon>Pleosporales</taxon>
        <taxon>Massarineae</taxon>
        <taxon>Trematosphaeriaceae</taxon>
        <taxon>Trematosphaeria</taxon>
    </lineage>
</organism>
<evidence type="ECO:0000256" key="1">
    <source>
        <dbReference type="SAM" id="MobiDB-lite"/>
    </source>
</evidence>
<feature type="compositionally biased region" description="Basic residues" evidence="1">
    <location>
        <begin position="734"/>
        <end position="747"/>
    </location>
</feature>
<sequence>MWDQLRRLRKETKLRILIFAGREASAAFQIACPKNSVERGIAEEALLYEPFTYWDWQEGDANIRTLHNDGGYGQADLEVDDGKRKRRLLWERERGFAANGEWIEYPGPKRRWLLFQKRIKNGNRGFVKRIAVAWWMTVKDLEWIAENLPGLVALDLSNLPEFGQTEAIRQDREATLWLDYLERKLSKSRLLKNLLWLGVPDWRVRDRNNPSQASRLIRDRIVEHIVPKCTKLKRLSIRGAYSRDNSAQELQSVHDEVCGLILVIAKYVSDSVSTVELRLSISFLRYFLEKLAELKPSIRQVGIDLGAWVQIYPLKKQEASLDDEEIRQAAICAAHQNRIDTYEEEHNKMLPEESGWYLPATKRALGGGDRNDYRDGHVYRRKQWNFYRDNSGTIVNPSSAHTSSHADDMSSPSTHSTADARDESGDDSHDSFDEGDPDANRDSFKCSLDGKGHKHTARVLNKTKAVTLPELLKKLQLAHHKNNAEARQSGGRAANGINGNVARGGAKLFALAPELQERSTDPLHPFALVQDRPETGDFEKASDYRGFTSKGLGDVLPWVEKTFKWRPVFDWDSLMVPVQREDASLAPRTFQDEWLLSSETDYPVSHLEAQFKSLKAAGITVHILIGRRDPDLPSCYWGWPYDESKWDEWKKQPFDANLEAIAPLIDSLSIFYDLRNPLDQERLEEIQAQQPHAGPHARCPQKGCPWKDSKNCPFAELLGPQAHAHSQTTENGRKQKMANRRSLKPKSRTPTGCERLASVRAGGPPTGENANDHPSDDSDSEDEPSSNRQARLLHLARRAAYNREALGWQRFWKEYALKFTSLTSLRVRMPRCFDKIGSWRLAKLLNQNIGWTMLTYTDERQHVQTSEDLVQTLPGIQQETYAHLKEAKVWPAGKFVRRAWVWDDLKLDFKESGPYERAVRYKEGSRVEMAEKHLELQIQKEASWADRKFTQHDEDDTQAGEAEEYAKADERANAAARRERAFENEHGSATVRAASGGQPDIAFRGVYGHHIRNTATGQWRDEIRNLAEELEHRENECALEAGNAQDMILNATNAEDLTLNQETLRVTQAEGQLLRNTRLALQRRLPYGPRLDVIFVEAAPGLKHGIGLQQSCPSLITAHENAKRDRPVLPFKGQTGTTPRSATVPASVQAIPTHPDTPATPVVSSDGLASSPEISGDEAHSPKEPKGTKGAKPPPEKRKRDESSSSSDEENDQRPKKKIREKAPKGQATSGEDKGTEPEPRNEPEPESAAGDEEVEAPKESTSKATPEEPGTTEEPKEAEPVAEAAPTPAAEVEDVVVSSPPKKTPSKKPSTKTKTTKKRKTRSPESDALDAEEPPPKRPTRSTRSKTPTYVVPPSLELDVEEEPEEEEESDEDEKSKKKKGKKRGSKALYVPHKDSDDDNDDDKPSGAGTGRGRGRGRARGARGGRGGRGGRGAGAAGTTGTAAGRGRGGRGRGGKKKAAEKDEKEQPRSPAARRTRQKTKAKDGS</sequence>
<feature type="region of interest" description="Disordered" evidence="1">
    <location>
        <begin position="722"/>
        <end position="787"/>
    </location>
</feature>
<feature type="compositionally biased region" description="Basic residues" evidence="1">
    <location>
        <begin position="1378"/>
        <end position="1387"/>
    </location>
</feature>
<feature type="compositionally biased region" description="Basic residues" evidence="1">
    <location>
        <begin position="1414"/>
        <end position="1424"/>
    </location>
</feature>
<feature type="compositionally biased region" description="Basic and acidic residues" evidence="1">
    <location>
        <begin position="1231"/>
        <end position="1244"/>
    </location>
</feature>
<feature type="compositionally biased region" description="Acidic residues" evidence="1">
    <location>
        <begin position="953"/>
        <end position="963"/>
    </location>
</feature>
<evidence type="ECO:0000313" key="2">
    <source>
        <dbReference type="EMBL" id="KAF2248504.1"/>
    </source>
</evidence>
<feature type="region of interest" description="Disordered" evidence="1">
    <location>
        <begin position="949"/>
        <end position="995"/>
    </location>
</feature>
<dbReference type="Proteomes" id="UP000800094">
    <property type="component" value="Unassembled WGS sequence"/>
</dbReference>
<feature type="compositionally biased region" description="Acidic residues" evidence="1">
    <location>
        <begin position="1359"/>
        <end position="1374"/>
    </location>
</feature>